<keyword evidence="2" id="KW-1185">Reference proteome</keyword>
<evidence type="ECO:0000313" key="1">
    <source>
        <dbReference type="Ensembl" id="ENSGWIP00000037677.1"/>
    </source>
</evidence>
<dbReference type="GeneID" id="114477155"/>
<protein>
    <recommendedName>
        <fullName evidence="3">CHCH domain-containing protein</fullName>
    </recommendedName>
</protein>
<dbReference type="OrthoDB" id="5825849at2759"/>
<organism evidence="1 2">
    <name type="scientific">Gouania willdenowi</name>
    <name type="common">Blunt-snouted clingfish</name>
    <name type="synonym">Lepadogaster willdenowi</name>
    <dbReference type="NCBI Taxonomy" id="441366"/>
    <lineage>
        <taxon>Eukaryota</taxon>
        <taxon>Metazoa</taxon>
        <taxon>Chordata</taxon>
        <taxon>Craniata</taxon>
        <taxon>Vertebrata</taxon>
        <taxon>Euteleostomi</taxon>
        <taxon>Actinopterygii</taxon>
        <taxon>Neopterygii</taxon>
        <taxon>Teleostei</taxon>
        <taxon>Neoteleostei</taxon>
        <taxon>Acanthomorphata</taxon>
        <taxon>Ovalentaria</taxon>
        <taxon>Blenniimorphae</taxon>
        <taxon>Blenniiformes</taxon>
        <taxon>Gobiesocoidei</taxon>
        <taxon>Gobiesocidae</taxon>
        <taxon>Gobiesocinae</taxon>
        <taxon>Gouania</taxon>
    </lineage>
</organism>
<reference evidence="1" key="3">
    <citation type="submission" date="2025-09" db="UniProtKB">
        <authorList>
            <consortium name="Ensembl"/>
        </authorList>
    </citation>
    <scope>IDENTIFICATION</scope>
</reference>
<dbReference type="SUPFAM" id="SSF47072">
    <property type="entry name" value="Cysteine alpha-hairpin motif"/>
    <property type="match status" value="1"/>
</dbReference>
<evidence type="ECO:0000313" key="2">
    <source>
        <dbReference type="Proteomes" id="UP000694680"/>
    </source>
</evidence>
<gene>
    <name evidence="1" type="primary">chchd1</name>
</gene>
<reference evidence="1" key="1">
    <citation type="submission" date="2020-06" db="EMBL/GenBank/DDBJ databases">
        <authorList>
            <consortium name="Wellcome Sanger Institute Data Sharing"/>
        </authorList>
    </citation>
    <scope>NUCLEOTIDE SEQUENCE [LARGE SCALE GENOMIC DNA]</scope>
</reference>
<name>A0A8C5GYI8_GOUWI</name>
<proteinExistence type="predicted"/>
<dbReference type="AlphaFoldDB" id="A0A8C5GYI8"/>
<dbReference type="GO" id="GO:0005761">
    <property type="term" value="C:mitochondrial ribosome"/>
    <property type="evidence" value="ECO:0007669"/>
    <property type="project" value="InterPro"/>
</dbReference>
<dbReference type="GO" id="GO:0005654">
    <property type="term" value="C:nucleoplasm"/>
    <property type="evidence" value="ECO:0007669"/>
    <property type="project" value="TreeGrafter"/>
</dbReference>
<dbReference type="GO" id="GO:0003723">
    <property type="term" value="F:RNA binding"/>
    <property type="evidence" value="ECO:0007669"/>
    <property type="project" value="TreeGrafter"/>
</dbReference>
<dbReference type="CTD" id="118487"/>
<dbReference type="InterPro" id="IPR033620">
    <property type="entry name" value="Ribosomal_mS37_met"/>
</dbReference>
<evidence type="ECO:0008006" key="3">
    <source>
        <dbReference type="Google" id="ProtNLM"/>
    </source>
</evidence>
<reference evidence="1" key="2">
    <citation type="submission" date="2025-08" db="UniProtKB">
        <authorList>
            <consortium name="Ensembl"/>
        </authorList>
    </citation>
    <scope>IDENTIFICATION</scope>
</reference>
<dbReference type="GO" id="GO:0032543">
    <property type="term" value="P:mitochondrial translation"/>
    <property type="evidence" value="ECO:0007669"/>
    <property type="project" value="InterPro"/>
</dbReference>
<dbReference type="RefSeq" id="XP_028325083.1">
    <property type="nucleotide sequence ID" value="XM_028469282.1"/>
</dbReference>
<dbReference type="PANTHER" id="PTHR31278:SF2">
    <property type="entry name" value="SMALL RIBOSOMAL SUBUNIT PROTEIN MS37"/>
    <property type="match status" value="1"/>
</dbReference>
<sequence>MAGQGGPAFLEKVARLLSRQEGKPVLKPNRRLVLKDWVANRRPKKGEATCITEMSVLMACWKHNSFIDAPCSSEIQSFYTCVHKAQAAMRTKGDDIMKGGHLSPKQATTLLKRFPNPRSEI</sequence>
<dbReference type="InterPro" id="IPR009069">
    <property type="entry name" value="Cys_alpha_HP_mot_SF"/>
</dbReference>
<accession>A0A8C5GYI8</accession>
<dbReference type="Ensembl" id="ENSGWIT00000041032.1">
    <property type="protein sequence ID" value="ENSGWIP00000037677.1"/>
    <property type="gene ID" value="ENSGWIG00000019359.1"/>
</dbReference>
<dbReference type="Proteomes" id="UP000694680">
    <property type="component" value="Chromosome 15"/>
</dbReference>
<dbReference type="PANTHER" id="PTHR31278">
    <property type="entry name" value="CHCHD1"/>
    <property type="match status" value="1"/>
</dbReference>